<sequence length="343" mass="39868">MSKNGAKQVKTNILKSGIRFLMQFWQTLDRSYRRSIVYALVLHAAVLALLGSGWSSQAEVRPVVAPRHINAVVVDASVLDAKKKETDQAKKRIENQRQKDRQAQKELEKKKALEKKKKAEQKKKTDAEKKKLLEKKKAVDKKKKEEAQKKALIKKKEEQKKRAEKKQREEKQKQEAEAKRIKAEKLKEEEKRKQALLREQQEAQLQEMMLKAEQERQQEIEERLRQQQQREADRLQQAQLKADQIAEMNEVDRFIALIRAKITRNWHKPPGAKIGSTVVLQLHLFPTGELGRAEILKSSGDSTFDRSALSAATSISKYPVPADNRVFERNFRRFSMSFSHQED</sequence>
<dbReference type="RefSeq" id="WP_265049076.1">
    <property type="nucleotide sequence ID" value="NZ_CP100390.1"/>
</dbReference>
<dbReference type="InterPro" id="IPR006260">
    <property type="entry name" value="TonB/TolA_C"/>
</dbReference>
<keyword evidence="4" id="KW-0472">Membrane</keyword>
<reference evidence="6" key="1">
    <citation type="submission" date="2022-06" db="EMBL/GenBank/DDBJ databases">
        <title>Alkalimarinus sp. nov., isolated from gut of a Alitta virens.</title>
        <authorList>
            <person name="Yang A.I."/>
            <person name="Shin N.-R."/>
        </authorList>
    </citation>
    <scope>NUCLEOTIDE SEQUENCE</scope>
    <source>
        <strain evidence="6">A2M4</strain>
    </source>
</reference>
<comment type="subcellular location">
    <subcellularLocation>
        <location evidence="1">Membrane</location>
        <topology evidence="1">Single-pass membrane protein</topology>
    </subcellularLocation>
</comment>
<evidence type="ECO:0000313" key="6">
    <source>
        <dbReference type="EMBL" id="UZE97601.1"/>
    </source>
</evidence>
<gene>
    <name evidence="6" type="primary">tolA</name>
    <name evidence="6" type="ORF">NKI27_07630</name>
</gene>
<feature type="compositionally biased region" description="Basic and acidic residues" evidence="5">
    <location>
        <begin position="122"/>
        <end position="181"/>
    </location>
</feature>
<accession>A0ABY6N650</accession>
<dbReference type="NCBIfam" id="TIGR02794">
    <property type="entry name" value="tolA_full"/>
    <property type="match status" value="1"/>
</dbReference>
<feature type="compositionally biased region" description="Basic and acidic residues" evidence="5">
    <location>
        <begin position="86"/>
        <end position="111"/>
    </location>
</feature>
<dbReference type="Pfam" id="PF13103">
    <property type="entry name" value="TonB_2"/>
    <property type="match status" value="1"/>
</dbReference>
<evidence type="ECO:0000256" key="3">
    <source>
        <dbReference type="ARBA" id="ARBA00022989"/>
    </source>
</evidence>
<protein>
    <submittedName>
        <fullName evidence="6">Cell envelope integrity protein TolA</fullName>
    </submittedName>
</protein>
<keyword evidence="3" id="KW-1133">Transmembrane helix</keyword>
<keyword evidence="2" id="KW-0812">Transmembrane</keyword>
<evidence type="ECO:0000256" key="4">
    <source>
        <dbReference type="ARBA" id="ARBA00023136"/>
    </source>
</evidence>
<keyword evidence="7" id="KW-1185">Reference proteome</keyword>
<evidence type="ECO:0000256" key="2">
    <source>
        <dbReference type="ARBA" id="ARBA00022692"/>
    </source>
</evidence>
<feature type="region of interest" description="Disordered" evidence="5">
    <location>
        <begin position="86"/>
        <end position="181"/>
    </location>
</feature>
<dbReference type="EMBL" id="CP100390">
    <property type="protein sequence ID" value="UZE97601.1"/>
    <property type="molecule type" value="Genomic_DNA"/>
</dbReference>
<dbReference type="Proteomes" id="UP001163739">
    <property type="component" value="Chromosome"/>
</dbReference>
<proteinExistence type="predicted"/>
<feature type="compositionally biased region" description="Basic residues" evidence="5">
    <location>
        <begin position="112"/>
        <end position="121"/>
    </location>
</feature>
<evidence type="ECO:0000256" key="5">
    <source>
        <dbReference type="SAM" id="MobiDB-lite"/>
    </source>
</evidence>
<dbReference type="SUPFAM" id="SSF74653">
    <property type="entry name" value="TolA/TonB C-terminal domain"/>
    <property type="match status" value="1"/>
</dbReference>
<dbReference type="Gene3D" id="3.30.1150.10">
    <property type="match status" value="1"/>
</dbReference>
<dbReference type="InterPro" id="IPR014161">
    <property type="entry name" value="Tol-Pal_TolA"/>
</dbReference>
<dbReference type="NCBIfam" id="TIGR01352">
    <property type="entry name" value="tonB_Cterm"/>
    <property type="match status" value="1"/>
</dbReference>
<evidence type="ECO:0000313" key="7">
    <source>
        <dbReference type="Proteomes" id="UP001163739"/>
    </source>
</evidence>
<name>A0ABY6N650_9ALTE</name>
<organism evidence="6 7">
    <name type="scientific">Alkalimarinus alittae</name>
    <dbReference type="NCBI Taxonomy" id="2961619"/>
    <lineage>
        <taxon>Bacteria</taxon>
        <taxon>Pseudomonadati</taxon>
        <taxon>Pseudomonadota</taxon>
        <taxon>Gammaproteobacteria</taxon>
        <taxon>Alteromonadales</taxon>
        <taxon>Alteromonadaceae</taxon>
        <taxon>Alkalimarinus</taxon>
    </lineage>
</organism>
<evidence type="ECO:0000256" key="1">
    <source>
        <dbReference type="ARBA" id="ARBA00004167"/>
    </source>
</evidence>